<comment type="caution">
    <text evidence="3">The sequence shown here is derived from an EMBL/GenBank/DDBJ whole genome shotgun (WGS) entry which is preliminary data.</text>
</comment>
<feature type="domain" description="PUB" evidence="2">
    <location>
        <begin position="490"/>
        <end position="548"/>
    </location>
</feature>
<organism evidence="3 4">
    <name type="scientific">Nitzschia inconspicua</name>
    <dbReference type="NCBI Taxonomy" id="303405"/>
    <lineage>
        <taxon>Eukaryota</taxon>
        <taxon>Sar</taxon>
        <taxon>Stramenopiles</taxon>
        <taxon>Ochrophyta</taxon>
        <taxon>Bacillariophyta</taxon>
        <taxon>Bacillariophyceae</taxon>
        <taxon>Bacillariophycidae</taxon>
        <taxon>Bacillariales</taxon>
        <taxon>Bacillariaceae</taxon>
        <taxon>Nitzschia</taxon>
    </lineage>
</organism>
<dbReference type="Proteomes" id="UP000693970">
    <property type="component" value="Unassembled WGS sequence"/>
</dbReference>
<feature type="compositionally biased region" description="Acidic residues" evidence="1">
    <location>
        <begin position="262"/>
        <end position="300"/>
    </location>
</feature>
<sequence length="700" mass="77313">MTSEETISGRTNKNKNNDKLEVQQQQQQQQQEEDDDEQKIEKAIQFWNHPSLQNVTSEEKRAYLHKRGLTDDLIHKAWDRMLERQQQIPSNNNNKYDNYDTVPNNPSVPSPNNNNLPPNQRPSGNNKISYDGHGVSHNNNARQGPSFHPTSTYPASSYQQHQQAYPQQQQHQQQYPSPYYPLLEDMDDDPVISVAQGLSLVAVGGMLGITAAAAVRWLNGGDFELFPSPAAATTAANAITGRIASDPTANEVDQALGRNVGDDDDDDDEAFQEGVEDTAEDDNDEQGYDEYNIDDDDDDNDGRIQPLVDKMDQLLQAVSTNTETQEKLMRKIANNASTITNQSMELLRNSQTPQQKKQNPTDLSETDRAVLLSQLTEIAADLNKVRTARITNQEWEVDTAQILEKLKQSIELLKIKSDTLSDNEDTTQSTTAASDTSASASQPQSSPSTPGKVLWSNENEQDGTTTSSISPTKSLHDCIRQIANGNDASTLKVGTQLLYLYLVNLSGKPDNPRYRKIFTSNQSFQKLECLVGGRELLYAVGFEKDETKSVLQWLPSSSCNSDDDNDNEAAALMLVKEATSALGVLKSGIPSSELTERALSKLTLPAANLETTTTPPIPSRTIENITQEVEEVVDEENEKTTMWTMPTSDEDVAPQTPAGSMLMSPPATKKLPFPQGTPTNLSDLLERSSTPAVVPKTEEE</sequence>
<dbReference type="OrthoDB" id="49605at2759"/>
<dbReference type="CDD" id="cd09212">
    <property type="entry name" value="PUB"/>
    <property type="match status" value="1"/>
</dbReference>
<protein>
    <submittedName>
        <fullName evidence="3">PUB domain containing protein</fullName>
    </submittedName>
</protein>
<dbReference type="Pfam" id="PF09409">
    <property type="entry name" value="PUB"/>
    <property type="match status" value="1"/>
</dbReference>
<feature type="compositionally biased region" description="Polar residues" evidence="1">
    <location>
        <begin position="136"/>
        <end position="152"/>
    </location>
</feature>
<feature type="compositionally biased region" description="Low complexity" evidence="1">
    <location>
        <begin position="426"/>
        <end position="450"/>
    </location>
</feature>
<reference evidence="3" key="1">
    <citation type="journal article" date="2021" name="Sci. Rep.">
        <title>Diploid genomic architecture of Nitzschia inconspicua, an elite biomass production diatom.</title>
        <authorList>
            <person name="Oliver A."/>
            <person name="Podell S."/>
            <person name="Pinowska A."/>
            <person name="Traller J.C."/>
            <person name="Smith S.R."/>
            <person name="McClure R."/>
            <person name="Beliaev A."/>
            <person name="Bohutskyi P."/>
            <person name="Hill E.A."/>
            <person name="Rabines A."/>
            <person name="Zheng H."/>
            <person name="Allen L.Z."/>
            <person name="Kuo A."/>
            <person name="Grigoriev I.V."/>
            <person name="Allen A.E."/>
            <person name="Hazlebeck D."/>
            <person name="Allen E.E."/>
        </authorList>
    </citation>
    <scope>NUCLEOTIDE SEQUENCE</scope>
    <source>
        <strain evidence="3">Hildebrandi</strain>
    </source>
</reference>
<evidence type="ECO:0000313" key="3">
    <source>
        <dbReference type="EMBL" id="KAG7346457.1"/>
    </source>
</evidence>
<feature type="compositionally biased region" description="Low complexity" evidence="1">
    <location>
        <begin position="153"/>
        <end position="180"/>
    </location>
</feature>
<feature type="region of interest" description="Disordered" evidence="1">
    <location>
        <begin position="86"/>
        <end position="180"/>
    </location>
</feature>
<gene>
    <name evidence="3" type="ORF">IV203_005525</name>
</gene>
<dbReference type="EMBL" id="JAGRRH010000021">
    <property type="protein sequence ID" value="KAG7346457.1"/>
    <property type="molecule type" value="Genomic_DNA"/>
</dbReference>
<keyword evidence="4" id="KW-1185">Reference proteome</keyword>
<evidence type="ECO:0000256" key="1">
    <source>
        <dbReference type="SAM" id="MobiDB-lite"/>
    </source>
</evidence>
<reference evidence="3" key="2">
    <citation type="submission" date="2021-04" db="EMBL/GenBank/DDBJ databases">
        <authorList>
            <person name="Podell S."/>
        </authorList>
    </citation>
    <scope>NUCLEOTIDE SEQUENCE</scope>
    <source>
        <strain evidence="3">Hildebrandi</strain>
    </source>
</reference>
<feature type="region of interest" description="Disordered" evidence="1">
    <location>
        <begin position="1"/>
        <end position="41"/>
    </location>
</feature>
<dbReference type="AlphaFoldDB" id="A0A9K3KMF7"/>
<feature type="region of interest" description="Disordered" evidence="1">
    <location>
        <begin position="256"/>
        <end position="305"/>
    </location>
</feature>
<evidence type="ECO:0000313" key="4">
    <source>
        <dbReference type="Proteomes" id="UP000693970"/>
    </source>
</evidence>
<evidence type="ECO:0000259" key="2">
    <source>
        <dbReference type="Pfam" id="PF09409"/>
    </source>
</evidence>
<accession>A0A9K3KMF7</accession>
<feature type="compositionally biased region" description="Polar residues" evidence="1">
    <location>
        <begin position="676"/>
        <end position="691"/>
    </location>
</feature>
<feature type="compositionally biased region" description="Polar residues" evidence="1">
    <location>
        <begin position="1"/>
        <end position="11"/>
    </location>
</feature>
<dbReference type="PANTHER" id="PTHR46713:SF1">
    <property type="entry name" value="F13M7.16 PROTEIN"/>
    <property type="match status" value="1"/>
</dbReference>
<feature type="compositionally biased region" description="Low complexity" evidence="1">
    <location>
        <begin position="103"/>
        <end position="123"/>
    </location>
</feature>
<name>A0A9K3KMF7_9STRA</name>
<dbReference type="PANTHER" id="PTHR46713">
    <property type="entry name" value="F13M7.16 PROTEIN"/>
    <property type="match status" value="1"/>
</dbReference>
<proteinExistence type="predicted"/>
<dbReference type="InterPro" id="IPR018997">
    <property type="entry name" value="PUB_domain"/>
</dbReference>
<feature type="region of interest" description="Disordered" evidence="1">
    <location>
        <begin position="644"/>
        <end position="700"/>
    </location>
</feature>
<feature type="compositionally biased region" description="Polar residues" evidence="1">
    <location>
        <begin position="456"/>
        <end position="470"/>
    </location>
</feature>
<feature type="region of interest" description="Disordered" evidence="1">
    <location>
        <begin position="346"/>
        <end position="365"/>
    </location>
</feature>
<feature type="region of interest" description="Disordered" evidence="1">
    <location>
        <begin position="420"/>
        <end position="470"/>
    </location>
</feature>
<feature type="compositionally biased region" description="Polar residues" evidence="1">
    <location>
        <begin position="86"/>
        <end position="96"/>
    </location>
</feature>
<feature type="compositionally biased region" description="Polar residues" evidence="1">
    <location>
        <begin position="346"/>
        <end position="363"/>
    </location>
</feature>